<dbReference type="PANTHER" id="PTHR10334">
    <property type="entry name" value="CYSTEINE-RICH SECRETORY PROTEIN-RELATED"/>
    <property type="match status" value="1"/>
</dbReference>
<proteinExistence type="predicted"/>
<dbReference type="Gene3D" id="3.40.33.10">
    <property type="entry name" value="CAP"/>
    <property type="match status" value="1"/>
</dbReference>
<dbReference type="AlphaFoldDB" id="A0A8W7PWC0"/>
<dbReference type="Proteomes" id="UP000075882">
    <property type="component" value="Unassembled WGS sequence"/>
</dbReference>
<dbReference type="VEuPathDB" id="VectorBase:ACON2_040458"/>
<accession>A0A8W7PWC0</accession>
<evidence type="ECO:0000256" key="2">
    <source>
        <dbReference type="ARBA" id="ARBA00022525"/>
    </source>
</evidence>
<dbReference type="InterPro" id="IPR035940">
    <property type="entry name" value="CAP_sf"/>
</dbReference>
<evidence type="ECO:0000256" key="1">
    <source>
        <dbReference type="ARBA" id="ARBA00004613"/>
    </source>
</evidence>
<dbReference type="CDD" id="cd05380">
    <property type="entry name" value="CAP_euk"/>
    <property type="match status" value="1"/>
</dbReference>
<sequence>MELDGAVVQSFANWLLTTTIRYTQKDAFVYRPSDNINMHPRRVLVCVAFFALLVHYSGTSKHHSRYDYCDNNYCPPRKENIGCGCKFNESYGPACTGKSPKLHKFTKKDLQFILHTHNHLRHLFACGSIHHYRPAVRMVQLRVDEDLQTLAECNVKRCIYEHDDCRSTERYRYAGQNIARRTVCGRTLKLTEIVNSSLNAWFDEYWDTSIDMLTKYPNHPVKKPIGHFTLLVNDNVYFIGCALISYAARIEAYFTATGEDCREYYFVCNYSFINLINRATYTVGDNPASMCQSHRSKQYHCLCSDREPYATVLDWRDQVM</sequence>
<name>A0A8W7PWC0_ANOCL</name>
<reference evidence="4" key="1">
    <citation type="submission" date="2022-08" db="UniProtKB">
        <authorList>
            <consortium name="EnsemblMetazoa"/>
        </authorList>
    </citation>
    <scope>IDENTIFICATION</scope>
</reference>
<dbReference type="InterPro" id="IPR014044">
    <property type="entry name" value="CAP_dom"/>
</dbReference>
<dbReference type="SMART" id="SM00198">
    <property type="entry name" value="SCP"/>
    <property type="match status" value="1"/>
</dbReference>
<dbReference type="SUPFAM" id="SSF55797">
    <property type="entry name" value="PR-1-like"/>
    <property type="match status" value="1"/>
</dbReference>
<keyword evidence="2" id="KW-0964">Secreted</keyword>
<dbReference type="InterPro" id="IPR001283">
    <property type="entry name" value="CRISP-related"/>
</dbReference>
<feature type="domain" description="SCP" evidence="3">
    <location>
        <begin position="108"/>
        <end position="277"/>
    </location>
</feature>
<dbReference type="Pfam" id="PF00188">
    <property type="entry name" value="CAP"/>
    <property type="match status" value="1"/>
</dbReference>
<organism evidence="4">
    <name type="scientific">Anopheles coluzzii</name>
    <name type="common">African malaria mosquito</name>
    <dbReference type="NCBI Taxonomy" id="1518534"/>
    <lineage>
        <taxon>Eukaryota</taxon>
        <taxon>Metazoa</taxon>
        <taxon>Ecdysozoa</taxon>
        <taxon>Arthropoda</taxon>
        <taxon>Hexapoda</taxon>
        <taxon>Insecta</taxon>
        <taxon>Pterygota</taxon>
        <taxon>Neoptera</taxon>
        <taxon>Endopterygota</taxon>
        <taxon>Diptera</taxon>
        <taxon>Nematocera</taxon>
        <taxon>Culicoidea</taxon>
        <taxon>Culicidae</taxon>
        <taxon>Anophelinae</taxon>
        <taxon>Anopheles</taxon>
    </lineage>
</organism>
<evidence type="ECO:0000259" key="3">
    <source>
        <dbReference type="SMART" id="SM00198"/>
    </source>
</evidence>
<dbReference type="EnsemblMetazoa" id="ACOM038347-RA">
    <property type="protein sequence ID" value="ACOM038347-PA.1"/>
    <property type="gene ID" value="ACOM038347"/>
</dbReference>
<dbReference type="GO" id="GO:0005576">
    <property type="term" value="C:extracellular region"/>
    <property type="evidence" value="ECO:0007669"/>
    <property type="project" value="UniProtKB-SubCell"/>
</dbReference>
<comment type="subcellular location">
    <subcellularLocation>
        <location evidence="1">Secreted</location>
    </subcellularLocation>
</comment>
<protein>
    <recommendedName>
        <fullName evidence="3">SCP domain-containing protein</fullName>
    </recommendedName>
</protein>
<evidence type="ECO:0000313" key="4">
    <source>
        <dbReference type="EnsemblMetazoa" id="ACOM038347-PA.1"/>
    </source>
</evidence>